<proteinExistence type="predicted"/>
<comment type="caution">
    <text evidence="2">The sequence shown here is derived from an EMBL/GenBank/DDBJ whole genome shotgun (WGS) entry which is preliminary data.</text>
</comment>
<sequence>MAHNVEPALDATSCTPDSSPSDIIGDTKIRRPLVKIPSAQKDLLNLHQSWASFLSQRSTGFINVPPQVLDQLKASYTRRKQTKELDKAAATTSDAEGDTGVPEPSGSQSSTPAHVERSGDDGDDGDNDDDGPGKPIGWTPSPESHLRPPRFESQEPSELFITQIPEESPLKPTIPTSPTEQFKLAPFPQSSQGPDDELEVEVPAALAYDIESINKSALPILATPPSAQVVPCTFEQSMQGVSTSASTRLESELKPRSRKHIYNRVPELYRGPKPGVLSSHLNTNVDLVGVASALGKNTDIEGSLSINNMSSSIIPSTREEHSTKGKKQPTAWDIPPDQISMCNTSLSSEIHHTPSASRQYSPVQIRTSPSYAIRSPQSVTHSPSQPILASKSWEAPFAHYLATYPSYAGTIQDFLTACIYIKLQHRRIRTSLYDDFIRAWVEGYLSYVKDCDDAKPPRKALRAIEWYNEIDDDPLFTSRVVTRQNLQSILNFYPNELDVARQALGMSSSQGLSEASVPSSQAGPLNQVLTHTQSRGKDPIRSSVEAAGGGVRMSRLSPVLKPKAPTIAIDKRIPAHKSFGGIESRPVQREALTRSFSESTTHKRVATNDLRSEGTKRISLGLDPGAHNRIWSDSGSTASNHSERSKNATRNSLAGDSTARQRNAKTDEDPEERRRRRLAKHFKKQMAGRESIASSAPISTPTSGRK</sequence>
<gene>
    <name evidence="2" type="ORF">FHL15_009462</name>
</gene>
<evidence type="ECO:0000313" key="3">
    <source>
        <dbReference type="Proteomes" id="UP000319160"/>
    </source>
</evidence>
<dbReference type="AlphaFoldDB" id="A0A553HP24"/>
<feature type="region of interest" description="Disordered" evidence="1">
    <location>
        <begin position="80"/>
        <end position="195"/>
    </location>
</feature>
<feature type="compositionally biased region" description="Basic and acidic residues" evidence="1">
    <location>
        <begin position="664"/>
        <end position="673"/>
    </location>
</feature>
<feature type="region of interest" description="Disordered" evidence="1">
    <location>
        <begin position="593"/>
        <end position="706"/>
    </location>
</feature>
<feature type="region of interest" description="Disordered" evidence="1">
    <location>
        <begin position="311"/>
        <end position="337"/>
    </location>
</feature>
<dbReference type="OrthoDB" id="3538943at2759"/>
<feature type="region of interest" description="Disordered" evidence="1">
    <location>
        <begin position="1"/>
        <end position="26"/>
    </location>
</feature>
<keyword evidence="3" id="KW-1185">Reference proteome</keyword>
<evidence type="ECO:0000256" key="1">
    <source>
        <dbReference type="SAM" id="MobiDB-lite"/>
    </source>
</evidence>
<feature type="compositionally biased region" description="Acidic residues" evidence="1">
    <location>
        <begin position="121"/>
        <end position="130"/>
    </location>
</feature>
<dbReference type="Proteomes" id="UP000319160">
    <property type="component" value="Unassembled WGS sequence"/>
</dbReference>
<feature type="compositionally biased region" description="Polar residues" evidence="1">
    <location>
        <begin position="692"/>
        <end position="706"/>
    </location>
</feature>
<organism evidence="2 3">
    <name type="scientific">Xylaria flabelliformis</name>
    <dbReference type="NCBI Taxonomy" id="2512241"/>
    <lineage>
        <taxon>Eukaryota</taxon>
        <taxon>Fungi</taxon>
        <taxon>Dikarya</taxon>
        <taxon>Ascomycota</taxon>
        <taxon>Pezizomycotina</taxon>
        <taxon>Sordariomycetes</taxon>
        <taxon>Xylariomycetidae</taxon>
        <taxon>Xylariales</taxon>
        <taxon>Xylariaceae</taxon>
        <taxon>Xylaria</taxon>
    </lineage>
</organism>
<feature type="compositionally biased region" description="Basic residues" evidence="1">
    <location>
        <begin position="674"/>
        <end position="686"/>
    </location>
</feature>
<protein>
    <submittedName>
        <fullName evidence="2">Uncharacterized protein</fullName>
    </submittedName>
</protein>
<feature type="compositionally biased region" description="Polar residues" evidence="1">
    <location>
        <begin position="648"/>
        <end position="661"/>
    </location>
</feature>
<feature type="compositionally biased region" description="Polar residues" evidence="1">
    <location>
        <begin position="631"/>
        <end position="640"/>
    </location>
</feature>
<reference evidence="3" key="1">
    <citation type="submission" date="2019-06" db="EMBL/GenBank/DDBJ databases">
        <title>Draft genome sequence of the griseofulvin-producing fungus Xylaria cubensis strain G536.</title>
        <authorList>
            <person name="Mead M.E."/>
            <person name="Raja H.A."/>
            <person name="Steenwyk J.L."/>
            <person name="Knowles S.L."/>
            <person name="Oberlies N.H."/>
            <person name="Rokas A."/>
        </authorList>
    </citation>
    <scope>NUCLEOTIDE SEQUENCE [LARGE SCALE GENOMIC DNA]</scope>
    <source>
        <strain evidence="3">G536</strain>
    </source>
</reference>
<evidence type="ECO:0000313" key="2">
    <source>
        <dbReference type="EMBL" id="TRX89712.1"/>
    </source>
</evidence>
<dbReference type="STRING" id="2512241.A0A553HP24"/>
<dbReference type="EMBL" id="VFLP01000064">
    <property type="protein sequence ID" value="TRX89712.1"/>
    <property type="molecule type" value="Genomic_DNA"/>
</dbReference>
<feature type="compositionally biased region" description="Basic and acidic residues" evidence="1">
    <location>
        <begin position="144"/>
        <end position="153"/>
    </location>
</feature>
<name>A0A553HP24_9PEZI</name>
<feature type="compositionally biased region" description="Polar residues" evidence="1">
    <location>
        <begin position="12"/>
        <end position="21"/>
    </location>
</feature>
<accession>A0A553HP24</accession>